<evidence type="ECO:0000313" key="3">
    <source>
        <dbReference type="Proteomes" id="UP000292452"/>
    </source>
</evidence>
<accession>A0A4Q9HUJ7</accession>
<feature type="compositionally biased region" description="Basic residues" evidence="1">
    <location>
        <begin position="87"/>
        <end position="98"/>
    </location>
</feature>
<gene>
    <name evidence="2" type="ORF">EYS09_15725</name>
</gene>
<evidence type="ECO:0000313" key="2">
    <source>
        <dbReference type="EMBL" id="TBO58762.1"/>
    </source>
</evidence>
<dbReference type="Proteomes" id="UP000292452">
    <property type="component" value="Unassembled WGS sequence"/>
</dbReference>
<feature type="region of interest" description="Disordered" evidence="1">
    <location>
        <begin position="198"/>
        <end position="252"/>
    </location>
</feature>
<reference evidence="2 3" key="1">
    <citation type="submission" date="2019-02" db="EMBL/GenBank/DDBJ databases">
        <title>Draft Genome Sequence of Streptomyces sp. AM-2504, identified by 16S rRNA comparative analysis as a Streptomyces Kasugaensis strain.</title>
        <authorList>
            <person name="Napolioni V."/>
            <person name="Giuliodori A.M."/>
            <person name="Spurio R."/>
            <person name="Fabbretti A."/>
        </authorList>
    </citation>
    <scope>NUCLEOTIDE SEQUENCE [LARGE SCALE GENOMIC DNA]</scope>
    <source>
        <strain evidence="2 3">AM-2504</strain>
    </source>
</reference>
<dbReference type="PANTHER" id="PTHR30007:SF0">
    <property type="entry name" value="TRANSPOSASE"/>
    <property type="match status" value="1"/>
</dbReference>
<sequence>MARGGLDDLRQPGVHITRARSGNIHGQTVPVGHNGESAQSPNYPVQAPRSGHLALERHPGHRRQQEDRGQVAERHHRPPRPVAGSTNHRRERAARHRRPTDADQGFRRPPTIRKAGADTGCKNAVVEHGEALGIDVEIIRRTPATRGFAVRLRRRVVERAPSRLTNHRRLARDYEALPTRSEAMIHLVVIKLTPRRLTGEATPTRRGTCPSKPGRRGFARYMPPGRRLSCSAPEQPPETGQGPDPISRTRPLTCCSFSRGGGI</sequence>
<feature type="compositionally biased region" description="Basic and acidic residues" evidence="1">
    <location>
        <begin position="1"/>
        <end position="10"/>
    </location>
</feature>
<evidence type="ECO:0000256" key="1">
    <source>
        <dbReference type="SAM" id="MobiDB-lite"/>
    </source>
</evidence>
<dbReference type="EMBL" id="SIXH01000118">
    <property type="protein sequence ID" value="TBO58762.1"/>
    <property type="molecule type" value="Genomic_DNA"/>
</dbReference>
<comment type="caution">
    <text evidence="2">The sequence shown here is derived from an EMBL/GenBank/DDBJ whole genome shotgun (WGS) entry which is preliminary data.</text>
</comment>
<evidence type="ECO:0008006" key="4">
    <source>
        <dbReference type="Google" id="ProtNLM"/>
    </source>
</evidence>
<proteinExistence type="predicted"/>
<protein>
    <recommendedName>
        <fullName evidence="4">Transposase DDE domain-containing protein</fullName>
    </recommendedName>
</protein>
<organism evidence="2 3">
    <name type="scientific">Streptomyces kasugaensis</name>
    <dbReference type="NCBI Taxonomy" id="1946"/>
    <lineage>
        <taxon>Bacteria</taxon>
        <taxon>Bacillati</taxon>
        <taxon>Actinomycetota</taxon>
        <taxon>Actinomycetes</taxon>
        <taxon>Kitasatosporales</taxon>
        <taxon>Streptomycetaceae</taxon>
        <taxon>Streptomyces</taxon>
    </lineage>
</organism>
<dbReference type="AlphaFoldDB" id="A0A4Q9HUJ7"/>
<feature type="region of interest" description="Disordered" evidence="1">
    <location>
        <begin position="1"/>
        <end position="117"/>
    </location>
</feature>
<feature type="compositionally biased region" description="Basic and acidic residues" evidence="1">
    <location>
        <begin position="54"/>
        <end position="73"/>
    </location>
</feature>
<keyword evidence="3" id="KW-1185">Reference proteome</keyword>
<dbReference type="PANTHER" id="PTHR30007">
    <property type="entry name" value="PHP DOMAIN PROTEIN"/>
    <property type="match status" value="1"/>
</dbReference>
<name>A0A4Q9HUJ7_STRKA</name>